<evidence type="ECO:0000256" key="7">
    <source>
        <dbReference type="ARBA" id="ARBA00023146"/>
    </source>
</evidence>
<feature type="binding site" evidence="10">
    <location>
        <begin position="263"/>
        <end position="264"/>
    </location>
    <ligand>
        <name>L-histidine</name>
        <dbReference type="ChEBI" id="CHEBI:57595"/>
    </ligand>
</feature>
<name>A0A150WF64_BDEBC</name>
<dbReference type="GO" id="GO:0006427">
    <property type="term" value="P:histidyl-tRNA aminoacylation"/>
    <property type="evidence" value="ECO:0007669"/>
    <property type="project" value="UniProtKB-UniRule"/>
</dbReference>
<dbReference type="RefSeq" id="WP_061836655.1">
    <property type="nucleotide sequence ID" value="NZ_LUKE01000006.1"/>
</dbReference>
<keyword evidence="6 9" id="KW-0648">Protein biosynthesis</keyword>
<dbReference type="InterPro" id="IPR015807">
    <property type="entry name" value="His-tRNA-ligase"/>
</dbReference>
<dbReference type="HAMAP" id="MF_00127">
    <property type="entry name" value="His_tRNA_synth"/>
    <property type="match status" value="1"/>
</dbReference>
<keyword evidence="5 9" id="KW-0067">ATP-binding</keyword>
<evidence type="ECO:0000256" key="9">
    <source>
        <dbReference type="HAMAP-Rule" id="MF_00127"/>
    </source>
</evidence>
<dbReference type="PANTHER" id="PTHR43707">
    <property type="entry name" value="HISTIDYL-TRNA SYNTHETASE"/>
    <property type="match status" value="1"/>
</dbReference>
<gene>
    <name evidence="9" type="primary">hisS</name>
    <name evidence="12" type="ORF">AZI86_17870</name>
</gene>
<evidence type="ECO:0000256" key="4">
    <source>
        <dbReference type="ARBA" id="ARBA00022741"/>
    </source>
</evidence>
<dbReference type="Gene3D" id="3.40.50.800">
    <property type="entry name" value="Anticodon-binding domain"/>
    <property type="match status" value="1"/>
</dbReference>
<dbReference type="OrthoDB" id="5288205at2"/>
<evidence type="ECO:0000313" key="12">
    <source>
        <dbReference type="EMBL" id="KYG61573.1"/>
    </source>
</evidence>
<feature type="binding site" evidence="10">
    <location>
        <position position="113"/>
    </location>
    <ligand>
        <name>L-histidine</name>
        <dbReference type="ChEBI" id="CHEBI:57595"/>
    </ligand>
</feature>
<comment type="catalytic activity">
    <reaction evidence="8 9">
        <text>tRNA(His) + L-histidine + ATP = L-histidyl-tRNA(His) + AMP + diphosphate + H(+)</text>
        <dbReference type="Rhea" id="RHEA:17313"/>
        <dbReference type="Rhea" id="RHEA-COMP:9665"/>
        <dbReference type="Rhea" id="RHEA-COMP:9689"/>
        <dbReference type="ChEBI" id="CHEBI:15378"/>
        <dbReference type="ChEBI" id="CHEBI:30616"/>
        <dbReference type="ChEBI" id="CHEBI:33019"/>
        <dbReference type="ChEBI" id="CHEBI:57595"/>
        <dbReference type="ChEBI" id="CHEBI:78442"/>
        <dbReference type="ChEBI" id="CHEBI:78527"/>
        <dbReference type="ChEBI" id="CHEBI:456215"/>
        <dbReference type="EC" id="6.1.1.21"/>
    </reaction>
</comment>
<dbReference type="InterPro" id="IPR033656">
    <property type="entry name" value="HisRS_anticodon"/>
</dbReference>
<protein>
    <recommendedName>
        <fullName evidence="9">Histidine--tRNA ligase</fullName>
        <ecNumber evidence="9">6.1.1.21</ecNumber>
    </recommendedName>
    <alternativeName>
        <fullName evidence="9">Histidyl-tRNA synthetase</fullName>
        <shortName evidence="9">HisRS</shortName>
    </alternativeName>
</protein>
<evidence type="ECO:0000256" key="8">
    <source>
        <dbReference type="ARBA" id="ARBA00047639"/>
    </source>
</evidence>
<dbReference type="Pfam" id="PF13393">
    <property type="entry name" value="tRNA-synt_His"/>
    <property type="match status" value="1"/>
</dbReference>
<dbReference type="Proteomes" id="UP000075320">
    <property type="component" value="Unassembled WGS sequence"/>
</dbReference>
<sequence length="416" mass="45982">MSNKFQCVRGTRDLLPELSNVFRFVEESAYRNAILYGYGEIETPIFEFSDVFHRTLGETSDVVNKETYDFTDRGGENLTLRPEGTAGVARAFISEGLSQNLPLKFYYSGPMFRYERPQKGRYRQFYQIGTECLGYDSPLADVETIALAWDFLKSIGIAAECTLEINTLGDAESRTAYRDALVKYFSQHVDSLSADSKMRLEKNPLRILDSKDEGDKKINTGAPKFAEYLNATSKDFFAGVLKGIEALGIPFKLNPLLVRGLDYYTHTVFEFTTQKLGAQGTVLAGGRYDGLIESMGGPRTPAVGWGAGLDRLADLVPPELAVKKDLLVAVIGADDQGEAESVKLSHELRARGIKTENFLSGKMGKKMQKANKLGAHYALILGGNEVANKTVTIKNFASGEQSEISRAALTTYEFKI</sequence>
<dbReference type="EC" id="6.1.1.21" evidence="9"/>
<dbReference type="PROSITE" id="PS50862">
    <property type="entry name" value="AA_TRNA_LIGASE_II"/>
    <property type="match status" value="1"/>
</dbReference>
<accession>A0A150WF64</accession>
<keyword evidence="4 9" id="KW-0547">Nucleotide-binding</keyword>
<dbReference type="SUPFAM" id="SSF55681">
    <property type="entry name" value="Class II aaRS and biotin synthetases"/>
    <property type="match status" value="1"/>
</dbReference>
<evidence type="ECO:0000256" key="1">
    <source>
        <dbReference type="ARBA" id="ARBA00008226"/>
    </source>
</evidence>
<dbReference type="Gene3D" id="3.30.930.10">
    <property type="entry name" value="Bira Bifunctional Protein, Domain 2"/>
    <property type="match status" value="1"/>
</dbReference>
<dbReference type="InterPro" id="IPR004154">
    <property type="entry name" value="Anticodon-bd"/>
</dbReference>
<reference evidence="12 13" key="1">
    <citation type="submission" date="2016-03" db="EMBL/GenBank/DDBJ databases">
        <authorList>
            <person name="Ploux O."/>
        </authorList>
    </citation>
    <scope>NUCLEOTIDE SEQUENCE [LARGE SCALE GENOMIC DNA]</scope>
    <source>
        <strain evidence="12 13">R0</strain>
    </source>
</reference>
<evidence type="ECO:0000256" key="5">
    <source>
        <dbReference type="ARBA" id="ARBA00022840"/>
    </source>
</evidence>
<organism evidence="12 13">
    <name type="scientific">Bdellovibrio bacteriovorus</name>
    <dbReference type="NCBI Taxonomy" id="959"/>
    <lineage>
        <taxon>Bacteria</taxon>
        <taxon>Pseudomonadati</taxon>
        <taxon>Bdellovibrionota</taxon>
        <taxon>Bdellovibrionia</taxon>
        <taxon>Bdellovibrionales</taxon>
        <taxon>Pseudobdellovibrionaceae</taxon>
        <taxon>Bdellovibrio</taxon>
    </lineage>
</organism>
<comment type="subcellular location">
    <subcellularLocation>
        <location evidence="9">Cytoplasm</location>
    </subcellularLocation>
</comment>
<dbReference type="InterPro" id="IPR045864">
    <property type="entry name" value="aa-tRNA-synth_II/BPL/LPL"/>
</dbReference>
<evidence type="ECO:0000313" key="13">
    <source>
        <dbReference type="Proteomes" id="UP000075320"/>
    </source>
</evidence>
<dbReference type="PIRSF" id="PIRSF001549">
    <property type="entry name" value="His-tRNA_synth"/>
    <property type="match status" value="1"/>
</dbReference>
<feature type="binding site" evidence="10">
    <location>
        <position position="127"/>
    </location>
    <ligand>
        <name>L-histidine</name>
        <dbReference type="ChEBI" id="CHEBI:57595"/>
    </ligand>
</feature>
<dbReference type="AlphaFoldDB" id="A0A150WF64"/>
<dbReference type="GO" id="GO:0005737">
    <property type="term" value="C:cytoplasm"/>
    <property type="evidence" value="ECO:0007669"/>
    <property type="project" value="UniProtKB-SubCell"/>
</dbReference>
<comment type="caution">
    <text evidence="12">The sequence shown here is derived from an EMBL/GenBank/DDBJ whole genome shotgun (WGS) entry which is preliminary data.</text>
</comment>
<dbReference type="InterPro" id="IPR004516">
    <property type="entry name" value="HisRS/HisZ"/>
</dbReference>
<dbReference type="InterPro" id="IPR041715">
    <property type="entry name" value="HisRS-like_core"/>
</dbReference>
<evidence type="ECO:0000256" key="2">
    <source>
        <dbReference type="ARBA" id="ARBA00011738"/>
    </source>
</evidence>
<dbReference type="InterPro" id="IPR036621">
    <property type="entry name" value="Anticodon-bd_dom_sf"/>
</dbReference>
<keyword evidence="3 9" id="KW-0436">Ligase</keyword>
<dbReference type="Pfam" id="PF03129">
    <property type="entry name" value="HGTP_anticodon"/>
    <property type="match status" value="1"/>
</dbReference>
<feature type="domain" description="Aminoacyl-transfer RNA synthetases class-II family profile" evidence="11">
    <location>
        <begin position="1"/>
        <end position="316"/>
    </location>
</feature>
<evidence type="ECO:0000256" key="3">
    <source>
        <dbReference type="ARBA" id="ARBA00022598"/>
    </source>
</evidence>
<feature type="binding site" evidence="10">
    <location>
        <begin position="83"/>
        <end position="85"/>
    </location>
    <ligand>
        <name>L-histidine</name>
        <dbReference type="ChEBI" id="CHEBI:57595"/>
    </ligand>
</feature>
<evidence type="ECO:0000256" key="6">
    <source>
        <dbReference type="ARBA" id="ARBA00022917"/>
    </source>
</evidence>
<dbReference type="GO" id="GO:0005524">
    <property type="term" value="F:ATP binding"/>
    <property type="evidence" value="ECO:0007669"/>
    <property type="project" value="UniProtKB-UniRule"/>
</dbReference>
<dbReference type="CDD" id="cd00859">
    <property type="entry name" value="HisRS_anticodon"/>
    <property type="match status" value="1"/>
</dbReference>
<proteinExistence type="inferred from homology"/>
<comment type="subunit">
    <text evidence="2 9">Homodimer.</text>
</comment>
<dbReference type="CDD" id="cd00773">
    <property type="entry name" value="HisRS-like_core"/>
    <property type="match status" value="1"/>
</dbReference>
<dbReference type="EMBL" id="LUKE01000006">
    <property type="protein sequence ID" value="KYG61573.1"/>
    <property type="molecule type" value="Genomic_DNA"/>
</dbReference>
<dbReference type="NCBIfam" id="TIGR00442">
    <property type="entry name" value="hisS"/>
    <property type="match status" value="1"/>
</dbReference>
<dbReference type="PANTHER" id="PTHR43707:SF1">
    <property type="entry name" value="HISTIDINE--TRNA LIGASE, MITOCHONDRIAL-RELATED"/>
    <property type="match status" value="1"/>
</dbReference>
<feature type="binding site" evidence="10">
    <location>
        <position position="131"/>
    </location>
    <ligand>
        <name>L-histidine</name>
        <dbReference type="ChEBI" id="CHEBI:57595"/>
    </ligand>
</feature>
<dbReference type="InterPro" id="IPR006195">
    <property type="entry name" value="aa-tRNA-synth_II"/>
</dbReference>
<comment type="similarity">
    <text evidence="1 9">Belongs to the class-II aminoacyl-tRNA synthetase family.</text>
</comment>
<keyword evidence="9" id="KW-0963">Cytoplasm</keyword>
<keyword evidence="13" id="KW-1185">Reference proteome</keyword>
<dbReference type="GO" id="GO:0004821">
    <property type="term" value="F:histidine-tRNA ligase activity"/>
    <property type="evidence" value="ECO:0007669"/>
    <property type="project" value="UniProtKB-UniRule"/>
</dbReference>
<keyword evidence="7 9" id="KW-0030">Aminoacyl-tRNA synthetase</keyword>
<evidence type="ECO:0000256" key="10">
    <source>
        <dbReference type="PIRSR" id="PIRSR001549-1"/>
    </source>
</evidence>
<evidence type="ECO:0000259" key="11">
    <source>
        <dbReference type="PROSITE" id="PS50862"/>
    </source>
</evidence>
<feature type="binding site" evidence="10">
    <location>
        <position position="259"/>
    </location>
    <ligand>
        <name>L-histidine</name>
        <dbReference type="ChEBI" id="CHEBI:57595"/>
    </ligand>
</feature>
<dbReference type="SUPFAM" id="SSF52954">
    <property type="entry name" value="Class II aaRS ABD-related"/>
    <property type="match status" value="1"/>
</dbReference>